<accession>A0A392VLU4</accession>
<organism evidence="1 2">
    <name type="scientific">Trifolium medium</name>
    <dbReference type="NCBI Taxonomy" id="97028"/>
    <lineage>
        <taxon>Eukaryota</taxon>
        <taxon>Viridiplantae</taxon>
        <taxon>Streptophyta</taxon>
        <taxon>Embryophyta</taxon>
        <taxon>Tracheophyta</taxon>
        <taxon>Spermatophyta</taxon>
        <taxon>Magnoliopsida</taxon>
        <taxon>eudicotyledons</taxon>
        <taxon>Gunneridae</taxon>
        <taxon>Pentapetalae</taxon>
        <taxon>rosids</taxon>
        <taxon>fabids</taxon>
        <taxon>Fabales</taxon>
        <taxon>Fabaceae</taxon>
        <taxon>Papilionoideae</taxon>
        <taxon>50 kb inversion clade</taxon>
        <taxon>NPAAA clade</taxon>
        <taxon>Hologalegina</taxon>
        <taxon>IRL clade</taxon>
        <taxon>Trifolieae</taxon>
        <taxon>Trifolium</taxon>
    </lineage>
</organism>
<name>A0A392VLU4_9FABA</name>
<reference evidence="1 2" key="1">
    <citation type="journal article" date="2018" name="Front. Plant Sci.">
        <title>Red Clover (Trifolium pratense) and Zigzag Clover (T. medium) - A Picture of Genomic Similarities and Differences.</title>
        <authorList>
            <person name="Dluhosova J."/>
            <person name="Istvanek J."/>
            <person name="Nedelnik J."/>
            <person name="Repkova J."/>
        </authorList>
    </citation>
    <scope>NUCLEOTIDE SEQUENCE [LARGE SCALE GENOMIC DNA]</scope>
    <source>
        <strain evidence="2">cv. 10/8</strain>
        <tissue evidence="1">Leaf</tissue>
    </source>
</reference>
<dbReference type="Proteomes" id="UP000265520">
    <property type="component" value="Unassembled WGS sequence"/>
</dbReference>
<dbReference type="EMBL" id="LXQA011173838">
    <property type="protein sequence ID" value="MCI87725.1"/>
    <property type="molecule type" value="Genomic_DNA"/>
</dbReference>
<protein>
    <submittedName>
        <fullName evidence="1">Uncharacterized protein</fullName>
    </submittedName>
</protein>
<keyword evidence="2" id="KW-1185">Reference proteome</keyword>
<evidence type="ECO:0000313" key="2">
    <source>
        <dbReference type="Proteomes" id="UP000265520"/>
    </source>
</evidence>
<sequence length="61" mass="6683">MFGSRVIRRSPFKLLKITVLCLGTKVVKIAIQIVESCVFAILQGSSVPEYGRNRFLVDAGG</sequence>
<evidence type="ECO:0000313" key="1">
    <source>
        <dbReference type="EMBL" id="MCI87725.1"/>
    </source>
</evidence>
<dbReference type="AlphaFoldDB" id="A0A392VLU4"/>
<feature type="non-terminal residue" evidence="1">
    <location>
        <position position="61"/>
    </location>
</feature>
<comment type="caution">
    <text evidence="1">The sequence shown here is derived from an EMBL/GenBank/DDBJ whole genome shotgun (WGS) entry which is preliminary data.</text>
</comment>
<proteinExistence type="predicted"/>